<gene>
    <name evidence="10 12" type="primary">trpC</name>
    <name evidence="12" type="ORF">GXW79_16550</name>
</gene>
<evidence type="ECO:0000256" key="2">
    <source>
        <dbReference type="ARBA" id="ARBA00004696"/>
    </source>
</evidence>
<comment type="caution">
    <text evidence="12">The sequence shown here is derived from an EMBL/GenBank/DDBJ whole genome shotgun (WGS) entry which is preliminary data.</text>
</comment>
<evidence type="ECO:0000256" key="3">
    <source>
        <dbReference type="ARBA" id="ARBA00012362"/>
    </source>
</evidence>
<proteinExistence type="inferred from homology"/>
<dbReference type="NCBIfam" id="NF001373">
    <property type="entry name" value="PRK00278.1-6"/>
    <property type="match status" value="1"/>
</dbReference>
<evidence type="ECO:0000259" key="11">
    <source>
        <dbReference type="Pfam" id="PF00218"/>
    </source>
</evidence>
<accession>A0AAF1JYH1</accession>
<feature type="domain" description="Indole-3-glycerol phosphate synthase" evidence="11">
    <location>
        <begin position="20"/>
        <end position="274"/>
    </location>
</feature>
<dbReference type="PANTHER" id="PTHR22854">
    <property type="entry name" value="TRYPTOPHAN BIOSYNTHESIS PROTEIN"/>
    <property type="match status" value="1"/>
</dbReference>
<protein>
    <recommendedName>
        <fullName evidence="4 10">Indole-3-glycerol phosphate synthase</fullName>
        <shortName evidence="10">IGPS</shortName>
        <ecNumber evidence="3 10">4.1.1.48</ecNumber>
    </recommendedName>
</protein>
<dbReference type="SUPFAM" id="SSF51366">
    <property type="entry name" value="Ribulose-phoshate binding barrel"/>
    <property type="match status" value="1"/>
</dbReference>
<evidence type="ECO:0000256" key="8">
    <source>
        <dbReference type="ARBA" id="ARBA00023141"/>
    </source>
</evidence>
<sequence length="279" mass="30053">MNVSAPITPALPDTVLPDTLARIIEGKWQEVRERSASVPQHEMEKRARDAKPMRDFTGALCSAVAEGRIGLIAEIKHASPSGGVIREPFEPAALAASYEAAGAACLSVLTDVEWFQGATAHLTAARAACKLPVLRKDFIIHPWQVFESRAMGADAILLIMAALTDTQADELEEVARSLDLAVLVEVHDQRELERALGLETRLVGINNRDLKTLVTDIAVTEQLAPLVPADRIPVAESGIRTPDDVRRMSAAGARCILVGEHLLRQPDVEAAARAMVQAG</sequence>
<dbReference type="GO" id="GO:0000162">
    <property type="term" value="P:L-tryptophan biosynthetic process"/>
    <property type="evidence" value="ECO:0007669"/>
    <property type="project" value="UniProtKB-UniRule"/>
</dbReference>
<keyword evidence="7 10" id="KW-0822">Tryptophan biosynthesis</keyword>
<dbReference type="Gene3D" id="3.20.20.70">
    <property type="entry name" value="Aldolase class I"/>
    <property type="match status" value="1"/>
</dbReference>
<organism evidence="12 13">
    <name type="scientific">Plastoroseomonas arctica</name>
    <dbReference type="NCBI Taxonomy" id="1509237"/>
    <lineage>
        <taxon>Bacteria</taxon>
        <taxon>Pseudomonadati</taxon>
        <taxon>Pseudomonadota</taxon>
        <taxon>Alphaproteobacteria</taxon>
        <taxon>Acetobacterales</taxon>
        <taxon>Acetobacteraceae</taxon>
        <taxon>Plastoroseomonas</taxon>
    </lineage>
</organism>
<dbReference type="InterPro" id="IPR013785">
    <property type="entry name" value="Aldolase_TIM"/>
</dbReference>
<name>A0AAF1JYH1_9PROT</name>
<dbReference type="RefSeq" id="WP_211875558.1">
    <property type="nucleotide sequence ID" value="NZ_JAAEDH010000021.1"/>
</dbReference>
<dbReference type="NCBIfam" id="NF001377">
    <property type="entry name" value="PRK00278.2-4"/>
    <property type="match status" value="1"/>
</dbReference>
<dbReference type="AlphaFoldDB" id="A0AAF1JYH1"/>
<keyword evidence="5 10" id="KW-0028">Amino-acid biosynthesis</keyword>
<dbReference type="InterPro" id="IPR011060">
    <property type="entry name" value="RibuloseP-bd_barrel"/>
</dbReference>
<evidence type="ECO:0000256" key="9">
    <source>
        <dbReference type="ARBA" id="ARBA00023239"/>
    </source>
</evidence>
<keyword evidence="6 10" id="KW-0210">Decarboxylase</keyword>
<keyword evidence="8 10" id="KW-0057">Aromatic amino acid biosynthesis</keyword>
<dbReference type="CDD" id="cd00331">
    <property type="entry name" value="IGPS"/>
    <property type="match status" value="1"/>
</dbReference>
<dbReference type="GO" id="GO:0004425">
    <property type="term" value="F:indole-3-glycerol-phosphate synthase activity"/>
    <property type="evidence" value="ECO:0007669"/>
    <property type="project" value="UniProtKB-UniRule"/>
</dbReference>
<dbReference type="EMBL" id="JAAEDH010000021">
    <property type="protein sequence ID" value="MBR0656692.1"/>
    <property type="molecule type" value="Genomic_DNA"/>
</dbReference>
<keyword evidence="13" id="KW-1185">Reference proteome</keyword>
<reference evidence="12" key="1">
    <citation type="submission" date="2020-01" db="EMBL/GenBank/DDBJ databases">
        <authorList>
            <person name="Rat A."/>
        </authorList>
    </citation>
    <scope>NUCLEOTIDE SEQUENCE</scope>
    <source>
        <strain evidence="12">LMG 28251</strain>
    </source>
</reference>
<evidence type="ECO:0000256" key="1">
    <source>
        <dbReference type="ARBA" id="ARBA00001633"/>
    </source>
</evidence>
<dbReference type="Pfam" id="PF00218">
    <property type="entry name" value="IGPS"/>
    <property type="match status" value="1"/>
</dbReference>
<evidence type="ECO:0000256" key="7">
    <source>
        <dbReference type="ARBA" id="ARBA00022822"/>
    </source>
</evidence>
<dbReference type="FunFam" id="3.20.20.70:FF:000024">
    <property type="entry name" value="Indole-3-glycerol phosphate synthase"/>
    <property type="match status" value="1"/>
</dbReference>
<evidence type="ECO:0000256" key="10">
    <source>
        <dbReference type="HAMAP-Rule" id="MF_00134"/>
    </source>
</evidence>
<dbReference type="GO" id="GO:0004640">
    <property type="term" value="F:phosphoribosylanthranilate isomerase activity"/>
    <property type="evidence" value="ECO:0007669"/>
    <property type="project" value="TreeGrafter"/>
</dbReference>
<evidence type="ECO:0000313" key="12">
    <source>
        <dbReference type="EMBL" id="MBR0656692.1"/>
    </source>
</evidence>
<reference evidence="12" key="2">
    <citation type="journal article" date="2021" name="Syst. Appl. Microbiol.">
        <title>Roseomonas hellenica sp. nov., isolated from roots of wild-growing Alkanna tinctoria.</title>
        <authorList>
            <person name="Rat A."/>
            <person name="Naranjo H.D."/>
            <person name="Lebbe L."/>
            <person name="Cnockaert M."/>
            <person name="Krigas N."/>
            <person name="Grigoriadou K."/>
            <person name="Maloupa E."/>
            <person name="Willems A."/>
        </authorList>
    </citation>
    <scope>NUCLEOTIDE SEQUENCE</scope>
    <source>
        <strain evidence="12">LMG 28251</strain>
    </source>
</reference>
<comment type="similarity">
    <text evidence="10">Belongs to the TrpC family.</text>
</comment>
<dbReference type="HAMAP" id="MF_00134_B">
    <property type="entry name" value="IGPS_B"/>
    <property type="match status" value="1"/>
</dbReference>
<dbReference type="NCBIfam" id="NF001370">
    <property type="entry name" value="PRK00278.1-2"/>
    <property type="match status" value="1"/>
</dbReference>
<evidence type="ECO:0000256" key="6">
    <source>
        <dbReference type="ARBA" id="ARBA00022793"/>
    </source>
</evidence>
<dbReference type="EC" id="4.1.1.48" evidence="3 10"/>
<dbReference type="PANTHER" id="PTHR22854:SF2">
    <property type="entry name" value="INDOLE-3-GLYCEROL-PHOSPHATE SYNTHASE"/>
    <property type="match status" value="1"/>
</dbReference>
<keyword evidence="9 10" id="KW-0456">Lyase</keyword>
<evidence type="ECO:0000256" key="4">
    <source>
        <dbReference type="ARBA" id="ARBA00018080"/>
    </source>
</evidence>
<comment type="catalytic activity">
    <reaction evidence="1 10">
        <text>1-(2-carboxyphenylamino)-1-deoxy-D-ribulose 5-phosphate + H(+) = (1S,2R)-1-C-(indol-3-yl)glycerol 3-phosphate + CO2 + H2O</text>
        <dbReference type="Rhea" id="RHEA:23476"/>
        <dbReference type="ChEBI" id="CHEBI:15377"/>
        <dbReference type="ChEBI" id="CHEBI:15378"/>
        <dbReference type="ChEBI" id="CHEBI:16526"/>
        <dbReference type="ChEBI" id="CHEBI:58613"/>
        <dbReference type="ChEBI" id="CHEBI:58866"/>
        <dbReference type="EC" id="4.1.1.48"/>
    </reaction>
</comment>
<evidence type="ECO:0000256" key="5">
    <source>
        <dbReference type="ARBA" id="ARBA00022605"/>
    </source>
</evidence>
<dbReference type="Proteomes" id="UP001196068">
    <property type="component" value="Unassembled WGS sequence"/>
</dbReference>
<comment type="pathway">
    <text evidence="2 10">Amino-acid biosynthesis; L-tryptophan biosynthesis; L-tryptophan from chorismate: step 4/5.</text>
</comment>
<dbReference type="InterPro" id="IPR045186">
    <property type="entry name" value="Indole-3-glycerol_P_synth"/>
</dbReference>
<evidence type="ECO:0000313" key="13">
    <source>
        <dbReference type="Proteomes" id="UP001196068"/>
    </source>
</evidence>
<dbReference type="InterPro" id="IPR013798">
    <property type="entry name" value="Indole-3-glycerol_P_synth_dom"/>
</dbReference>